<proteinExistence type="predicted"/>
<evidence type="ECO:0000313" key="1">
    <source>
        <dbReference type="EMBL" id="ADW18821.1"/>
    </source>
</evidence>
<sequence length="175" mass="19555">MEKRKGRTSRLTRELINELAHNVAQGFSYKVSAALAGVAESTFYYWLAKGKESKSGIFLDFLEEIKVAEQKAKVTTLEAIKEIAYGGRIIKKIQERRDEEGRLIGTIETTEQLAPSLAACCWMLERRWPEEFAPRSALEISNGKNPFQFAGTLFQQAVLPGSADHGPVDTDDSDE</sequence>
<dbReference type="Proteomes" id="UP000006365">
    <property type="component" value="Chromosome"/>
</dbReference>
<name>A0A7U4DQ49_DESPD</name>
<accession>A0A7U4DQ49</accession>
<reference evidence="1 2" key="1">
    <citation type="journal article" date="2011" name="Stand. Genomic Sci.">
        <title>Complete genome sequence of Desulfobulbus propionicus type strain (1pr3).</title>
        <authorList>
            <person name="Pagani I."/>
            <person name="Lapidus A."/>
            <person name="Nolan M."/>
            <person name="Lucas S."/>
            <person name="Hammon N."/>
            <person name="Deshpande S."/>
            <person name="Cheng J.F."/>
            <person name="Chertkov O."/>
            <person name="Davenport K."/>
            <person name="Tapia R."/>
            <person name="Han C."/>
            <person name="Goodwin L."/>
            <person name="Pitluck S."/>
            <person name="Liolios K."/>
            <person name="Mavromatis K."/>
            <person name="Ivanova N."/>
            <person name="Mikhailova N."/>
            <person name="Pati A."/>
            <person name="Chen A."/>
            <person name="Palaniappan K."/>
            <person name="Land M."/>
            <person name="Hauser L."/>
            <person name="Chang Y.J."/>
            <person name="Jeffries C.D."/>
            <person name="Detter J.C."/>
            <person name="Brambilla E."/>
            <person name="Kannan K.P."/>
            <person name="Djao O.D."/>
            <person name="Rohde M."/>
            <person name="Pukall R."/>
            <person name="Spring S."/>
            <person name="Goker M."/>
            <person name="Sikorski J."/>
            <person name="Woyke T."/>
            <person name="Bristow J."/>
            <person name="Eisen J.A."/>
            <person name="Markowitz V."/>
            <person name="Hugenholtz P."/>
            <person name="Kyrpides N.C."/>
            <person name="Klenk H.P."/>
        </authorList>
    </citation>
    <scope>NUCLEOTIDE SEQUENCE [LARGE SCALE GENOMIC DNA]</scope>
    <source>
        <strain evidence="2">ATCC 33891 / DSM 2032 / 1pr3</strain>
    </source>
</reference>
<dbReference type="AlphaFoldDB" id="A0A7U4DQ49"/>
<gene>
    <name evidence="1" type="ordered locus">Despr_2685</name>
</gene>
<dbReference type="Gene3D" id="1.10.10.60">
    <property type="entry name" value="Homeodomain-like"/>
    <property type="match status" value="1"/>
</dbReference>
<protein>
    <submittedName>
        <fullName evidence="1">Uncharacterized protein</fullName>
    </submittedName>
</protein>
<keyword evidence="2" id="KW-1185">Reference proteome</keyword>
<dbReference type="EMBL" id="CP002364">
    <property type="protein sequence ID" value="ADW18821.1"/>
    <property type="molecule type" value="Genomic_DNA"/>
</dbReference>
<dbReference type="KEGG" id="dpr:Despr_2685"/>
<dbReference type="RefSeq" id="WP_015725347.1">
    <property type="nucleotide sequence ID" value="NC_014972.1"/>
</dbReference>
<organism evidence="1 2">
    <name type="scientific">Desulfobulbus propionicus (strain ATCC 33891 / DSM 2032 / VKM B-1956 / 1pr3)</name>
    <dbReference type="NCBI Taxonomy" id="577650"/>
    <lineage>
        <taxon>Bacteria</taxon>
        <taxon>Pseudomonadati</taxon>
        <taxon>Thermodesulfobacteriota</taxon>
        <taxon>Desulfobulbia</taxon>
        <taxon>Desulfobulbales</taxon>
        <taxon>Desulfobulbaceae</taxon>
        <taxon>Desulfobulbus</taxon>
    </lineage>
</organism>
<evidence type="ECO:0000313" key="2">
    <source>
        <dbReference type="Proteomes" id="UP000006365"/>
    </source>
</evidence>